<dbReference type="SUPFAM" id="SSF48056">
    <property type="entry name" value="Di-copper centre-containing domain"/>
    <property type="match status" value="1"/>
</dbReference>
<dbReference type="PANTHER" id="PTHR11474">
    <property type="entry name" value="TYROSINASE FAMILY MEMBER"/>
    <property type="match status" value="1"/>
</dbReference>
<evidence type="ECO:0000313" key="6">
    <source>
        <dbReference type="Proteomes" id="UP000328092"/>
    </source>
</evidence>
<dbReference type="GO" id="GO:0016491">
    <property type="term" value="F:oxidoreductase activity"/>
    <property type="evidence" value="ECO:0007669"/>
    <property type="project" value="InterPro"/>
</dbReference>
<feature type="domain" description="Tyrosinase copper-binding" evidence="4">
    <location>
        <begin position="246"/>
        <end position="257"/>
    </location>
</feature>
<dbReference type="EMBL" id="CAADFC020000014">
    <property type="protein sequence ID" value="VIO72251.1"/>
    <property type="molecule type" value="Genomic_DNA"/>
</dbReference>
<accession>A0A508TD04</accession>
<evidence type="ECO:0000259" key="4">
    <source>
        <dbReference type="PROSITE" id="PS00498"/>
    </source>
</evidence>
<dbReference type="InterPro" id="IPR050316">
    <property type="entry name" value="Tyrosinase/Hemocyanin"/>
</dbReference>
<sequence>MARVRKDVWQLPANDKTLFWYGEAIKDAQAKPITDITSWWSLAAMHGIDRQLWIDLGYLDAGVTLPFDPDAIGFWNQCQHGSWYFLSWHRAYLAAFEAILLDAIVKKGGPADWALPYWNYDPTKPNTLKFPAAFAPELLDDGSKNPLWVKERYGRRGNGVISIRPSDVPVSPLWQEPEFFNEPQDLPTSFGGTRTAFSHGGRGAGLLEQQPHGPVHVLVGGTKEGTDPDITKNNGLMAMFETAGIDPIFWLHHSNIDRLWESWLTVRGHASDPADAYKNPTDTDWLNEPAGEFVMPRPNGTTFTTTAKDVLNTKAPALNYEYQDISVPGQQVVLAARLGRLGIAPADANTLAGAMAMASQKTTELVGQSRSAIRLAGTATDASVQLDGPATSNLSASLRVRSLAPAHAPKAPDRVYLVLENVTSTTDAGVFDVYVNLPKDATPAQHPEHLAGVLSLFGARAASKAGGAHAGDGLTQTLEITDIVDAMHLKGQLNAQSVDVKFVPQTAISANSQIDVGRVRIYRQSR</sequence>
<dbReference type="OrthoDB" id="2874181at2"/>
<dbReference type="Pfam" id="PF25271">
    <property type="entry name" value="DUF7868"/>
    <property type="match status" value="1"/>
</dbReference>
<name>A0A508TD04_9BRAD</name>
<dbReference type="RefSeq" id="WP_139861163.1">
    <property type="nucleotide sequence ID" value="NZ_CAADFC020000014.1"/>
</dbReference>
<proteinExistence type="predicted"/>
<organism evidence="5 6">
    <name type="scientific">Bradyrhizobium ivorense</name>
    <dbReference type="NCBI Taxonomy" id="2511166"/>
    <lineage>
        <taxon>Bacteria</taxon>
        <taxon>Pseudomonadati</taxon>
        <taxon>Pseudomonadota</taxon>
        <taxon>Alphaproteobacteria</taxon>
        <taxon>Hyphomicrobiales</taxon>
        <taxon>Nitrobacteraceae</taxon>
        <taxon>Bradyrhizobium</taxon>
    </lineage>
</organism>
<comment type="caution">
    <text evidence="5">The sequence shown here is derived from an EMBL/GenBank/DDBJ whole genome shotgun (WGS) entry which is preliminary data.</text>
</comment>
<dbReference type="Gene3D" id="1.10.1280.10">
    <property type="entry name" value="Di-copper center containing domain from catechol oxidase"/>
    <property type="match status" value="1"/>
</dbReference>
<dbReference type="InterPro" id="IPR057190">
    <property type="entry name" value="DUF7868"/>
</dbReference>
<feature type="domain" description="Tyrosinase copper-binding" evidence="3">
    <location>
        <begin position="80"/>
        <end position="97"/>
    </location>
</feature>
<dbReference type="PROSITE" id="PS00498">
    <property type="entry name" value="TYROSINASE_2"/>
    <property type="match status" value="1"/>
</dbReference>
<dbReference type="AlphaFoldDB" id="A0A508TD04"/>
<keyword evidence="6" id="KW-1185">Reference proteome</keyword>
<protein>
    <recommendedName>
        <fullName evidence="3 4">Tyrosinase copper-binding domain-containing protein</fullName>
    </recommendedName>
</protein>
<reference evidence="5" key="1">
    <citation type="submission" date="2019-02" db="EMBL/GenBank/DDBJ databases">
        <authorList>
            <person name="Pothier F.J."/>
        </authorList>
    </citation>
    <scope>NUCLEOTIDE SEQUENCE</scope>
    <source>
        <strain evidence="5">CI-1B</strain>
    </source>
</reference>
<evidence type="ECO:0000259" key="3">
    <source>
        <dbReference type="PROSITE" id="PS00497"/>
    </source>
</evidence>
<dbReference type="PRINTS" id="PR00092">
    <property type="entry name" value="TYROSINASE"/>
</dbReference>
<evidence type="ECO:0000256" key="1">
    <source>
        <dbReference type="ARBA" id="ARBA00022723"/>
    </source>
</evidence>
<evidence type="ECO:0000313" key="5">
    <source>
        <dbReference type="EMBL" id="VIO72251.1"/>
    </source>
</evidence>
<gene>
    <name evidence="5" type="ORF">CI1B_38950</name>
</gene>
<dbReference type="InterPro" id="IPR008922">
    <property type="entry name" value="Di-copper_centre_dom_sf"/>
</dbReference>
<dbReference type="GO" id="GO:0046872">
    <property type="term" value="F:metal ion binding"/>
    <property type="evidence" value="ECO:0007669"/>
    <property type="project" value="UniProtKB-KW"/>
</dbReference>
<dbReference type="Pfam" id="PF00264">
    <property type="entry name" value="Tyrosinase"/>
    <property type="match status" value="1"/>
</dbReference>
<dbReference type="PROSITE" id="PS00497">
    <property type="entry name" value="TYROSINASE_1"/>
    <property type="match status" value="1"/>
</dbReference>
<keyword evidence="2" id="KW-0186">Copper</keyword>
<dbReference type="Proteomes" id="UP000328092">
    <property type="component" value="Unassembled WGS sequence"/>
</dbReference>
<keyword evidence="1" id="KW-0479">Metal-binding</keyword>
<dbReference type="InterPro" id="IPR002227">
    <property type="entry name" value="Tyrosinase_Cu-bd"/>
</dbReference>
<dbReference type="PANTHER" id="PTHR11474:SF76">
    <property type="entry name" value="SHKT DOMAIN-CONTAINING PROTEIN"/>
    <property type="match status" value="1"/>
</dbReference>
<evidence type="ECO:0000256" key="2">
    <source>
        <dbReference type="ARBA" id="ARBA00023008"/>
    </source>
</evidence>